<protein>
    <submittedName>
        <fullName evidence="1">Similar to Tdpoz5: TD and POZ domain-containing protein 5 (Mus musculus)</fullName>
    </submittedName>
</protein>
<name>A0A8J2MFP8_COTCN</name>
<evidence type="ECO:0000313" key="1">
    <source>
        <dbReference type="EMBL" id="CAG5089305.1"/>
    </source>
</evidence>
<dbReference type="OrthoDB" id="5296at2759"/>
<dbReference type="AlphaFoldDB" id="A0A8J2MFP8"/>
<reference evidence="1" key="1">
    <citation type="submission" date="2021-04" db="EMBL/GenBank/DDBJ databases">
        <authorList>
            <person name="Chebbi M.A.C M."/>
        </authorList>
    </citation>
    <scope>NUCLEOTIDE SEQUENCE</scope>
</reference>
<comment type="caution">
    <text evidence="1">The sequence shown here is derived from an EMBL/GenBank/DDBJ whole genome shotgun (WGS) entry which is preliminary data.</text>
</comment>
<dbReference type="Gene3D" id="3.30.710.10">
    <property type="entry name" value="Potassium Channel Kv1.1, Chain A"/>
    <property type="match status" value="1"/>
</dbReference>
<proteinExistence type="predicted"/>
<evidence type="ECO:0000313" key="2">
    <source>
        <dbReference type="Proteomes" id="UP000786811"/>
    </source>
</evidence>
<dbReference type="SUPFAM" id="SSF51735">
    <property type="entry name" value="NAD(P)-binding Rossmann-fold domains"/>
    <property type="match status" value="1"/>
</dbReference>
<dbReference type="EMBL" id="CAJNRD030001119">
    <property type="protein sequence ID" value="CAG5089305.1"/>
    <property type="molecule type" value="Genomic_DNA"/>
</dbReference>
<accession>A0A8J2MFP8</accession>
<sequence>MRSILITGCNRGLGLGLVQHLTQLPNPPEKIFATCRDVNKAETFAEELLKVSDKYQLLGLKEICEESLSETISVENSIRILILADLHDSKKLVEFAKNYIVTELASLKNTEEYKALEESHLALFVALLKEHLDKFSTN</sequence>
<dbReference type="Proteomes" id="UP000786811">
    <property type="component" value="Unassembled WGS sequence"/>
</dbReference>
<dbReference type="InterPro" id="IPR011333">
    <property type="entry name" value="SKP1/BTB/POZ_sf"/>
</dbReference>
<keyword evidence="2" id="KW-1185">Reference proteome</keyword>
<gene>
    <name evidence="1" type="ORF">HICCMSTLAB_LOCUS5184</name>
</gene>
<dbReference type="InterPro" id="IPR036291">
    <property type="entry name" value="NAD(P)-bd_dom_sf"/>
</dbReference>
<organism evidence="1 2">
    <name type="scientific">Cotesia congregata</name>
    <name type="common">Parasitoid wasp</name>
    <name type="synonym">Apanteles congregatus</name>
    <dbReference type="NCBI Taxonomy" id="51543"/>
    <lineage>
        <taxon>Eukaryota</taxon>
        <taxon>Metazoa</taxon>
        <taxon>Ecdysozoa</taxon>
        <taxon>Arthropoda</taxon>
        <taxon>Hexapoda</taxon>
        <taxon>Insecta</taxon>
        <taxon>Pterygota</taxon>
        <taxon>Neoptera</taxon>
        <taxon>Endopterygota</taxon>
        <taxon>Hymenoptera</taxon>
        <taxon>Apocrita</taxon>
        <taxon>Ichneumonoidea</taxon>
        <taxon>Braconidae</taxon>
        <taxon>Microgastrinae</taxon>
        <taxon>Cotesia</taxon>
    </lineage>
</organism>
<dbReference type="PANTHER" id="PTHR24413">
    <property type="entry name" value="SPECKLE-TYPE POZ PROTEIN"/>
    <property type="match status" value="1"/>
</dbReference>